<organism evidence="1 2">
    <name type="scientific">Leptospira interrogans serovar Zanoni str. LT2156</name>
    <dbReference type="NCBI Taxonomy" id="1001601"/>
    <lineage>
        <taxon>Bacteria</taxon>
        <taxon>Pseudomonadati</taxon>
        <taxon>Spirochaetota</taxon>
        <taxon>Spirochaetia</taxon>
        <taxon>Leptospirales</taxon>
        <taxon>Leptospiraceae</taxon>
        <taxon>Leptospira</taxon>
    </lineage>
</organism>
<proteinExistence type="predicted"/>
<comment type="caution">
    <text evidence="1">The sequence shown here is derived from an EMBL/GenBank/DDBJ whole genome shotgun (WGS) entry which is preliminary data.</text>
</comment>
<dbReference type="AlphaFoldDB" id="M6HKQ5"/>
<evidence type="ECO:0000313" key="2">
    <source>
        <dbReference type="Proteomes" id="UP000012089"/>
    </source>
</evidence>
<evidence type="ECO:0000313" key="1">
    <source>
        <dbReference type="EMBL" id="EMM97715.1"/>
    </source>
</evidence>
<dbReference type="EMBL" id="AFMF02000011">
    <property type="protein sequence ID" value="EMM97715.1"/>
    <property type="molecule type" value="Genomic_DNA"/>
</dbReference>
<gene>
    <name evidence="1" type="ORF">LEP1GSC158_2816</name>
</gene>
<sequence>MKFLQKWKISVFLVELQHKIKPLYYKKIIIHTKPNEV</sequence>
<accession>M6HKQ5</accession>
<reference evidence="1 2" key="1">
    <citation type="submission" date="2013-01" db="EMBL/GenBank/DDBJ databases">
        <authorList>
            <person name="Harkins D.M."/>
            <person name="Durkin A.S."/>
            <person name="Brinkac L.M."/>
            <person name="Haft D.H."/>
            <person name="Selengut J.D."/>
            <person name="Sanka R."/>
            <person name="DePew J."/>
            <person name="Purushe J."/>
            <person name="Tulsiani S.M."/>
            <person name="Graham G.C."/>
            <person name="Burns M.-A."/>
            <person name="Dohnt M.F."/>
            <person name="Smythe L.D."/>
            <person name="McKay D.B."/>
            <person name="Craig S.B."/>
            <person name="Vinetz J.M."/>
            <person name="Sutton G.G."/>
            <person name="Nierman W.C."/>
            <person name="Fouts D.E."/>
        </authorList>
    </citation>
    <scope>NUCLEOTIDE SEQUENCE [LARGE SCALE GENOMIC DNA]</scope>
    <source>
        <strain evidence="1 2">LT2156</strain>
    </source>
</reference>
<protein>
    <submittedName>
        <fullName evidence="1">Uncharacterized protein</fullName>
    </submittedName>
</protein>
<dbReference type="Proteomes" id="UP000012089">
    <property type="component" value="Unassembled WGS sequence"/>
</dbReference>
<name>M6HKQ5_LEPIR</name>